<feature type="transmembrane region" description="Helical" evidence="2">
    <location>
        <begin position="327"/>
        <end position="346"/>
    </location>
</feature>
<dbReference type="KEGG" id="dez:DKM44_04745"/>
<feature type="transmembrane region" description="Helical" evidence="2">
    <location>
        <begin position="294"/>
        <end position="315"/>
    </location>
</feature>
<feature type="compositionally biased region" description="Polar residues" evidence="1">
    <location>
        <begin position="97"/>
        <end position="107"/>
    </location>
</feature>
<dbReference type="Proteomes" id="UP000245368">
    <property type="component" value="Chromosome"/>
</dbReference>
<feature type="region of interest" description="Disordered" evidence="1">
    <location>
        <begin position="97"/>
        <end position="280"/>
    </location>
</feature>
<feature type="compositionally biased region" description="Polar residues" evidence="1">
    <location>
        <begin position="222"/>
        <end position="241"/>
    </location>
</feature>
<organism evidence="3 4">
    <name type="scientific">Deinococcus irradiatisoli</name>
    <dbReference type="NCBI Taxonomy" id="2202254"/>
    <lineage>
        <taxon>Bacteria</taxon>
        <taxon>Thermotogati</taxon>
        <taxon>Deinococcota</taxon>
        <taxon>Deinococci</taxon>
        <taxon>Deinococcales</taxon>
        <taxon>Deinococcaceae</taxon>
        <taxon>Deinococcus</taxon>
    </lineage>
</organism>
<reference evidence="3 4" key="1">
    <citation type="submission" date="2018-05" db="EMBL/GenBank/DDBJ databases">
        <title>Complete Genome Sequence of Deinococcus sp. strain 17bor-2.</title>
        <authorList>
            <person name="Srinivasan S."/>
        </authorList>
    </citation>
    <scope>NUCLEOTIDE SEQUENCE [LARGE SCALE GENOMIC DNA]</scope>
    <source>
        <strain evidence="3 4">17bor-2</strain>
    </source>
</reference>
<evidence type="ECO:0000256" key="1">
    <source>
        <dbReference type="SAM" id="MobiDB-lite"/>
    </source>
</evidence>
<protein>
    <submittedName>
        <fullName evidence="3">Uncharacterized protein</fullName>
    </submittedName>
</protein>
<keyword evidence="4" id="KW-1185">Reference proteome</keyword>
<proteinExistence type="predicted"/>
<sequence>MNDRILGALQAAGIKDAPLASLDHEQQFFALTPHALFYQSGAAASPLQQVTLREISRIHSDHQGTLRVETGNQTSITASLLGFDPHRVQRFFQTVRDTTARAKQQPTSPLPSVGSKMFGSAPAAGAPATPTRSADPSTSGAGPAEQAATPPQDQGPIILGKAPDSPATAPEKARDEPASTPKVVKIGGSSAAQPGEVTQSAPPKTSPGTSRIGATTPVAVSAGSTGSFNKPEPATSTTKTAAVTEKSPPTSPTPDKATAPDLAPAVPTDSPAAPHTDTGSRLARSAQTVGGLRFTVRVLALVLVLGALGMGYVLWQQGKSSQIPALWTVTMGVVTAVALLVLAEVLKLLSALGQAVSQTADRTRE</sequence>
<name>A0A2Z3JN36_9DEIO</name>
<keyword evidence="2" id="KW-1133">Transmembrane helix</keyword>
<dbReference type="RefSeq" id="WP_109825860.1">
    <property type="nucleotide sequence ID" value="NZ_CP029494.1"/>
</dbReference>
<feature type="compositionally biased region" description="Low complexity" evidence="1">
    <location>
        <begin position="119"/>
        <end position="134"/>
    </location>
</feature>
<accession>A0A2Z3JN36</accession>
<feature type="compositionally biased region" description="Polar residues" evidence="1">
    <location>
        <begin position="190"/>
        <end position="213"/>
    </location>
</feature>
<keyword evidence="2" id="KW-0812">Transmembrane</keyword>
<gene>
    <name evidence="3" type="ORF">DKM44_04745</name>
</gene>
<dbReference type="OrthoDB" id="68688at2"/>
<dbReference type="EMBL" id="CP029494">
    <property type="protein sequence ID" value="AWN22624.1"/>
    <property type="molecule type" value="Genomic_DNA"/>
</dbReference>
<evidence type="ECO:0000313" key="3">
    <source>
        <dbReference type="EMBL" id="AWN22624.1"/>
    </source>
</evidence>
<dbReference type="AlphaFoldDB" id="A0A2Z3JN36"/>
<evidence type="ECO:0000256" key="2">
    <source>
        <dbReference type="SAM" id="Phobius"/>
    </source>
</evidence>
<keyword evidence="2" id="KW-0472">Membrane</keyword>
<evidence type="ECO:0000313" key="4">
    <source>
        <dbReference type="Proteomes" id="UP000245368"/>
    </source>
</evidence>